<protein>
    <submittedName>
        <fullName evidence="1">Uncharacterized protein</fullName>
    </submittedName>
</protein>
<evidence type="ECO:0000313" key="2">
    <source>
        <dbReference type="Proteomes" id="UP000242188"/>
    </source>
</evidence>
<keyword evidence="2" id="KW-1185">Reference proteome</keyword>
<evidence type="ECO:0000313" key="1">
    <source>
        <dbReference type="EMBL" id="OWF43969.1"/>
    </source>
</evidence>
<accession>A0A210Q5K5</accession>
<comment type="caution">
    <text evidence="1">The sequence shown here is derived from an EMBL/GenBank/DDBJ whole genome shotgun (WGS) entry which is preliminary data.</text>
</comment>
<dbReference type="Pfam" id="PF00023">
    <property type="entry name" value="Ank"/>
    <property type="match status" value="1"/>
</dbReference>
<proteinExistence type="predicted"/>
<dbReference type="Gene3D" id="1.25.40.20">
    <property type="entry name" value="Ankyrin repeat-containing domain"/>
    <property type="match status" value="1"/>
</dbReference>
<dbReference type="InterPro" id="IPR052446">
    <property type="entry name" value="B-cell_PI3K-Signaling_Adptrs"/>
</dbReference>
<dbReference type="EMBL" id="NEDP02004951">
    <property type="protein sequence ID" value="OWF43969.1"/>
    <property type="molecule type" value="Genomic_DNA"/>
</dbReference>
<dbReference type="PANTHER" id="PTHR16267:SF11">
    <property type="entry name" value="STUMPS, ISOFORM E"/>
    <property type="match status" value="1"/>
</dbReference>
<organism evidence="1 2">
    <name type="scientific">Mizuhopecten yessoensis</name>
    <name type="common">Japanese scallop</name>
    <name type="synonym">Patinopecten yessoensis</name>
    <dbReference type="NCBI Taxonomy" id="6573"/>
    <lineage>
        <taxon>Eukaryota</taxon>
        <taxon>Metazoa</taxon>
        <taxon>Spiralia</taxon>
        <taxon>Lophotrochozoa</taxon>
        <taxon>Mollusca</taxon>
        <taxon>Bivalvia</taxon>
        <taxon>Autobranchia</taxon>
        <taxon>Pteriomorphia</taxon>
        <taxon>Pectinida</taxon>
        <taxon>Pectinoidea</taxon>
        <taxon>Pectinidae</taxon>
        <taxon>Mizuhopecten</taxon>
    </lineage>
</organism>
<dbReference type="PANTHER" id="PTHR16267">
    <property type="entry name" value="BANK1/PIK3AP1 FAMILY MEMBER"/>
    <property type="match status" value="1"/>
</dbReference>
<dbReference type="STRING" id="6573.A0A210Q5K5"/>
<dbReference type="OrthoDB" id="6102807at2759"/>
<name>A0A210Q5K5_MIZYE</name>
<dbReference type="AlphaFoldDB" id="A0A210Q5K5"/>
<dbReference type="InterPro" id="IPR036770">
    <property type="entry name" value="Ankyrin_rpt-contain_sf"/>
</dbReference>
<gene>
    <name evidence="1" type="ORF">KP79_PYT01789</name>
</gene>
<sequence>MGVSEKTKDALDTDFVDRFSNGKCSEPMNNLMTGNSNFDDCDPRSSKLYPTLLHFAAHYGLPGLCKILLEYPGADIAKRLKNRDSRTPYDLAKLSEERYLAELLLDNCVIERRGSRGKHVYTCYVCRPVNK</sequence>
<dbReference type="InterPro" id="IPR002110">
    <property type="entry name" value="Ankyrin_rpt"/>
</dbReference>
<dbReference type="GO" id="GO:0005102">
    <property type="term" value="F:signaling receptor binding"/>
    <property type="evidence" value="ECO:0007669"/>
    <property type="project" value="TreeGrafter"/>
</dbReference>
<dbReference type="Proteomes" id="UP000242188">
    <property type="component" value="Unassembled WGS sequence"/>
</dbReference>
<dbReference type="SUPFAM" id="SSF48403">
    <property type="entry name" value="Ankyrin repeat"/>
    <property type="match status" value="1"/>
</dbReference>
<reference evidence="1 2" key="1">
    <citation type="journal article" date="2017" name="Nat. Ecol. Evol.">
        <title>Scallop genome provides insights into evolution of bilaterian karyotype and development.</title>
        <authorList>
            <person name="Wang S."/>
            <person name="Zhang J."/>
            <person name="Jiao W."/>
            <person name="Li J."/>
            <person name="Xun X."/>
            <person name="Sun Y."/>
            <person name="Guo X."/>
            <person name="Huan P."/>
            <person name="Dong B."/>
            <person name="Zhang L."/>
            <person name="Hu X."/>
            <person name="Sun X."/>
            <person name="Wang J."/>
            <person name="Zhao C."/>
            <person name="Wang Y."/>
            <person name="Wang D."/>
            <person name="Huang X."/>
            <person name="Wang R."/>
            <person name="Lv J."/>
            <person name="Li Y."/>
            <person name="Zhang Z."/>
            <person name="Liu B."/>
            <person name="Lu W."/>
            <person name="Hui Y."/>
            <person name="Liang J."/>
            <person name="Zhou Z."/>
            <person name="Hou R."/>
            <person name="Li X."/>
            <person name="Liu Y."/>
            <person name="Li H."/>
            <person name="Ning X."/>
            <person name="Lin Y."/>
            <person name="Zhao L."/>
            <person name="Xing Q."/>
            <person name="Dou J."/>
            <person name="Li Y."/>
            <person name="Mao J."/>
            <person name="Guo H."/>
            <person name="Dou H."/>
            <person name="Li T."/>
            <person name="Mu C."/>
            <person name="Jiang W."/>
            <person name="Fu Q."/>
            <person name="Fu X."/>
            <person name="Miao Y."/>
            <person name="Liu J."/>
            <person name="Yu Q."/>
            <person name="Li R."/>
            <person name="Liao H."/>
            <person name="Li X."/>
            <person name="Kong Y."/>
            <person name="Jiang Z."/>
            <person name="Chourrout D."/>
            <person name="Li R."/>
            <person name="Bao Z."/>
        </authorList>
    </citation>
    <scope>NUCLEOTIDE SEQUENCE [LARGE SCALE GENOMIC DNA]</scope>
    <source>
        <strain evidence="1 2">PY_sf001</strain>
    </source>
</reference>